<dbReference type="Proteomes" id="UP000518266">
    <property type="component" value="Unassembled WGS sequence"/>
</dbReference>
<evidence type="ECO:0000256" key="1">
    <source>
        <dbReference type="SAM" id="MobiDB-lite"/>
    </source>
</evidence>
<feature type="non-terminal residue" evidence="2">
    <location>
        <position position="434"/>
    </location>
</feature>
<proteinExistence type="predicted"/>
<feature type="compositionally biased region" description="Low complexity" evidence="1">
    <location>
        <begin position="414"/>
        <end position="427"/>
    </location>
</feature>
<feature type="region of interest" description="Disordered" evidence="1">
    <location>
        <begin position="392"/>
        <end position="434"/>
    </location>
</feature>
<keyword evidence="3" id="KW-1185">Reference proteome</keyword>
<comment type="caution">
    <text evidence="2">The sequence shown here is derived from an EMBL/GenBank/DDBJ whole genome shotgun (WGS) entry which is preliminary data.</text>
</comment>
<protein>
    <submittedName>
        <fullName evidence="2">Uncharacterized protein</fullName>
    </submittedName>
</protein>
<feature type="compositionally biased region" description="Basic and acidic residues" evidence="1">
    <location>
        <begin position="392"/>
        <end position="402"/>
    </location>
</feature>
<feature type="region of interest" description="Disordered" evidence="1">
    <location>
        <begin position="283"/>
        <end position="309"/>
    </location>
</feature>
<accession>A0A7J5YDC7</accession>
<sequence>MMFSPMKAVTRHIGIPVLAAAPISPTRVKIRATSSSAELAMLSSSYSSKLMRSIIHPADVKSLTELPALGIDQQRVVEIPDDDMGGPGHRDYASEAGQKEQTAPATRTICLVRALWSTILVHFIPTAETTRAKQDRATELHIRPLAAWRSGGRNSRESYTLHCILILAFHPQTFPPSLHDNDVLFYERCYLPHRQARHSCHSNESNEADDEGHYLTTDGILTTLDNRHMSWPASHRSKSLRKIEAACCNHSLLKYSAIMRSGRCTVQFFTHILDAYKSWMASSQGTRSPLSKDDPGDQQNARSGPANKQGLSQLPFLRIHHQWAVEVPDDVVGHPANRDERAVALLGPTSCDEQGEDHQDYGHTHEPPGCLQLWGRISIHPQALPEFLHDYEIGTNEGRDPPHGQGSDSDGPTQADGAQDQGQDLQLCSHGSAE</sequence>
<organism evidence="2 3">
    <name type="scientific">Dissostichus mawsoni</name>
    <name type="common">Antarctic cod</name>
    <dbReference type="NCBI Taxonomy" id="36200"/>
    <lineage>
        <taxon>Eukaryota</taxon>
        <taxon>Metazoa</taxon>
        <taxon>Chordata</taxon>
        <taxon>Craniata</taxon>
        <taxon>Vertebrata</taxon>
        <taxon>Euteleostomi</taxon>
        <taxon>Actinopterygii</taxon>
        <taxon>Neopterygii</taxon>
        <taxon>Teleostei</taxon>
        <taxon>Neoteleostei</taxon>
        <taxon>Acanthomorphata</taxon>
        <taxon>Eupercaria</taxon>
        <taxon>Perciformes</taxon>
        <taxon>Notothenioidei</taxon>
        <taxon>Nototheniidae</taxon>
        <taxon>Dissostichus</taxon>
    </lineage>
</organism>
<evidence type="ECO:0000313" key="2">
    <source>
        <dbReference type="EMBL" id="KAF3847464.1"/>
    </source>
</evidence>
<dbReference type="OrthoDB" id="10673144at2759"/>
<evidence type="ECO:0000313" key="3">
    <source>
        <dbReference type="Proteomes" id="UP000518266"/>
    </source>
</evidence>
<feature type="region of interest" description="Disordered" evidence="1">
    <location>
        <begin position="80"/>
        <end position="100"/>
    </location>
</feature>
<dbReference type="AlphaFoldDB" id="A0A7J5YDC7"/>
<dbReference type="EMBL" id="JAAKFY010000013">
    <property type="protein sequence ID" value="KAF3847464.1"/>
    <property type="molecule type" value="Genomic_DNA"/>
</dbReference>
<gene>
    <name evidence="2" type="ORF">F7725_020492</name>
</gene>
<reference evidence="2 3" key="1">
    <citation type="submission" date="2020-03" db="EMBL/GenBank/DDBJ databases">
        <title>Dissostichus mawsoni Genome sequencing and assembly.</title>
        <authorList>
            <person name="Park H."/>
        </authorList>
    </citation>
    <scope>NUCLEOTIDE SEQUENCE [LARGE SCALE GENOMIC DNA]</scope>
    <source>
        <strain evidence="2">DM0001</strain>
        <tissue evidence="2">Muscle</tissue>
    </source>
</reference>
<name>A0A7J5YDC7_DISMA</name>